<name>A0A0F9CN80_9ZZZZ</name>
<accession>A0A0F9CN80</accession>
<comment type="caution">
    <text evidence="1">The sequence shown here is derived from an EMBL/GenBank/DDBJ whole genome shotgun (WGS) entry which is preliminary data.</text>
</comment>
<dbReference type="EMBL" id="LAZR01045768">
    <property type="protein sequence ID" value="KKK98091.1"/>
    <property type="molecule type" value="Genomic_DNA"/>
</dbReference>
<reference evidence="1" key="1">
    <citation type="journal article" date="2015" name="Nature">
        <title>Complex archaea that bridge the gap between prokaryotes and eukaryotes.</title>
        <authorList>
            <person name="Spang A."/>
            <person name="Saw J.H."/>
            <person name="Jorgensen S.L."/>
            <person name="Zaremba-Niedzwiedzka K."/>
            <person name="Martijn J."/>
            <person name="Lind A.E."/>
            <person name="van Eijk R."/>
            <person name="Schleper C."/>
            <person name="Guy L."/>
            <person name="Ettema T.J."/>
        </authorList>
    </citation>
    <scope>NUCLEOTIDE SEQUENCE</scope>
</reference>
<sequence>MSGDRVHLALGSDVVTVLSCRSGRHSGEHCYIIRTAETEDDHYLAPEHTVFLVLP</sequence>
<evidence type="ECO:0000313" key="1">
    <source>
        <dbReference type="EMBL" id="KKK98091.1"/>
    </source>
</evidence>
<protein>
    <submittedName>
        <fullName evidence="1">Uncharacterized protein</fullName>
    </submittedName>
</protein>
<gene>
    <name evidence="1" type="ORF">LCGC14_2646240</name>
</gene>
<organism evidence="1">
    <name type="scientific">marine sediment metagenome</name>
    <dbReference type="NCBI Taxonomy" id="412755"/>
    <lineage>
        <taxon>unclassified sequences</taxon>
        <taxon>metagenomes</taxon>
        <taxon>ecological metagenomes</taxon>
    </lineage>
</organism>
<dbReference type="AlphaFoldDB" id="A0A0F9CN80"/>
<proteinExistence type="predicted"/>